<name>A0AAD8MY13_9APIA</name>
<protein>
    <submittedName>
        <fullName evidence="1">Uncharacterized protein</fullName>
    </submittedName>
</protein>
<organism evidence="1 2">
    <name type="scientific">Heracleum sosnowskyi</name>
    <dbReference type="NCBI Taxonomy" id="360622"/>
    <lineage>
        <taxon>Eukaryota</taxon>
        <taxon>Viridiplantae</taxon>
        <taxon>Streptophyta</taxon>
        <taxon>Embryophyta</taxon>
        <taxon>Tracheophyta</taxon>
        <taxon>Spermatophyta</taxon>
        <taxon>Magnoliopsida</taxon>
        <taxon>eudicotyledons</taxon>
        <taxon>Gunneridae</taxon>
        <taxon>Pentapetalae</taxon>
        <taxon>asterids</taxon>
        <taxon>campanulids</taxon>
        <taxon>Apiales</taxon>
        <taxon>Apiaceae</taxon>
        <taxon>Apioideae</taxon>
        <taxon>apioid superclade</taxon>
        <taxon>Tordylieae</taxon>
        <taxon>Tordyliinae</taxon>
        <taxon>Heracleum</taxon>
    </lineage>
</organism>
<comment type="caution">
    <text evidence="1">The sequence shown here is derived from an EMBL/GenBank/DDBJ whole genome shotgun (WGS) entry which is preliminary data.</text>
</comment>
<dbReference type="InterPro" id="IPR002554">
    <property type="entry name" value="PP2A_B56"/>
</dbReference>
<sequence length="162" mass="18890">MSLLQMKNSPKLSYKKLSSNLLRPLTTQSRENKVVDGFDLEEDENLKILYNFLIRFVASPETDAKLAKWYIDHSFVTRLLDLFDSEDPREMEYLKTALHHIYGKFMVHRPFIRKGINNILCRFIFETEKQNGIAELLEIMGSITNGFALPLKKGINYFLCGH</sequence>
<dbReference type="InterPro" id="IPR016024">
    <property type="entry name" value="ARM-type_fold"/>
</dbReference>
<reference evidence="1" key="2">
    <citation type="submission" date="2023-05" db="EMBL/GenBank/DDBJ databases">
        <authorList>
            <person name="Schelkunov M.I."/>
        </authorList>
    </citation>
    <scope>NUCLEOTIDE SEQUENCE</scope>
    <source>
        <strain evidence="1">Hsosn_3</strain>
        <tissue evidence="1">Leaf</tissue>
    </source>
</reference>
<dbReference type="Pfam" id="PF01603">
    <property type="entry name" value="B56"/>
    <property type="match status" value="1"/>
</dbReference>
<dbReference type="PANTHER" id="PTHR10257:SF60">
    <property type="entry name" value="SERINE_THREONINE PROTEIN PHOSPHATASE 2A 55 KDA REGULATORY SUBUNIT B' DELTA ISOFORM"/>
    <property type="match status" value="1"/>
</dbReference>
<dbReference type="Gene3D" id="1.25.10.10">
    <property type="entry name" value="Leucine-rich Repeat Variant"/>
    <property type="match status" value="1"/>
</dbReference>
<proteinExistence type="predicted"/>
<dbReference type="Proteomes" id="UP001237642">
    <property type="component" value="Unassembled WGS sequence"/>
</dbReference>
<gene>
    <name evidence="1" type="ORF">POM88_017492</name>
</gene>
<dbReference type="PANTHER" id="PTHR10257">
    <property type="entry name" value="SERINE/THREONINE PROTEIN PHOSPHATASE 2A PP2A REGULATORY SUBUNIT B"/>
    <property type="match status" value="1"/>
</dbReference>
<accession>A0AAD8MY13</accession>
<dbReference type="GO" id="GO:0000159">
    <property type="term" value="C:protein phosphatase type 2A complex"/>
    <property type="evidence" value="ECO:0007669"/>
    <property type="project" value="InterPro"/>
</dbReference>
<reference evidence="1" key="1">
    <citation type="submission" date="2023-02" db="EMBL/GenBank/DDBJ databases">
        <title>Genome of toxic invasive species Heracleum sosnowskyi carries increased number of genes despite the absence of recent whole-genome duplications.</title>
        <authorList>
            <person name="Schelkunov M."/>
            <person name="Shtratnikova V."/>
            <person name="Makarenko M."/>
            <person name="Klepikova A."/>
            <person name="Omelchenko D."/>
            <person name="Novikova G."/>
            <person name="Obukhova E."/>
            <person name="Bogdanov V."/>
            <person name="Penin A."/>
            <person name="Logacheva M."/>
        </authorList>
    </citation>
    <scope>NUCLEOTIDE SEQUENCE</scope>
    <source>
        <strain evidence="1">Hsosn_3</strain>
        <tissue evidence="1">Leaf</tissue>
    </source>
</reference>
<evidence type="ECO:0000313" key="2">
    <source>
        <dbReference type="Proteomes" id="UP001237642"/>
    </source>
</evidence>
<dbReference type="GO" id="GO:0019888">
    <property type="term" value="F:protein phosphatase regulator activity"/>
    <property type="evidence" value="ECO:0007669"/>
    <property type="project" value="InterPro"/>
</dbReference>
<dbReference type="GO" id="GO:0007165">
    <property type="term" value="P:signal transduction"/>
    <property type="evidence" value="ECO:0007669"/>
    <property type="project" value="InterPro"/>
</dbReference>
<dbReference type="InterPro" id="IPR011989">
    <property type="entry name" value="ARM-like"/>
</dbReference>
<dbReference type="SUPFAM" id="SSF48371">
    <property type="entry name" value="ARM repeat"/>
    <property type="match status" value="1"/>
</dbReference>
<dbReference type="EMBL" id="JAUIZM010000004">
    <property type="protein sequence ID" value="KAK1389314.1"/>
    <property type="molecule type" value="Genomic_DNA"/>
</dbReference>
<keyword evidence="2" id="KW-1185">Reference proteome</keyword>
<evidence type="ECO:0000313" key="1">
    <source>
        <dbReference type="EMBL" id="KAK1389314.1"/>
    </source>
</evidence>
<dbReference type="AlphaFoldDB" id="A0AAD8MY13"/>